<dbReference type="SUPFAM" id="SSF53187">
    <property type="entry name" value="Zn-dependent exopeptidases"/>
    <property type="match status" value="1"/>
</dbReference>
<proteinExistence type="inferred from homology"/>
<keyword evidence="6" id="KW-1185">Reference proteome</keyword>
<evidence type="ECO:0000313" key="5">
    <source>
        <dbReference type="EMBL" id="KAF4461931.1"/>
    </source>
</evidence>
<dbReference type="OrthoDB" id="3626597at2759"/>
<keyword evidence="3" id="KW-0732">Signal</keyword>
<keyword evidence="5" id="KW-0645">Protease</keyword>
<name>A0A8H4L446_9HYPO</name>
<evidence type="ECO:0000259" key="4">
    <source>
        <dbReference type="PROSITE" id="PS52035"/>
    </source>
</evidence>
<keyword evidence="5" id="KW-0121">Carboxypeptidase</keyword>
<evidence type="ECO:0000256" key="3">
    <source>
        <dbReference type="SAM" id="SignalP"/>
    </source>
</evidence>
<feature type="active site" description="Proton donor/acceptor" evidence="2">
    <location>
        <position position="292"/>
    </location>
</feature>
<dbReference type="Proteomes" id="UP000554235">
    <property type="component" value="Unassembled WGS sequence"/>
</dbReference>
<feature type="chain" id="PRO_5034800907" evidence="3">
    <location>
        <begin position="19"/>
        <end position="511"/>
    </location>
</feature>
<comment type="caution">
    <text evidence="5">The sequence shown here is derived from an EMBL/GenBank/DDBJ whole genome shotgun (WGS) entry which is preliminary data.</text>
</comment>
<feature type="domain" description="Peptidase M14" evidence="4">
    <location>
        <begin position="69"/>
        <end position="321"/>
    </location>
</feature>
<reference evidence="5 6" key="1">
    <citation type="submission" date="2020-01" db="EMBL/GenBank/DDBJ databases">
        <title>Identification and distribution of gene clusters putatively required for synthesis of sphingolipid metabolism inhibitors in phylogenetically diverse species of the filamentous fungus Fusarium.</title>
        <authorList>
            <person name="Kim H.-S."/>
            <person name="Busman M."/>
            <person name="Brown D.W."/>
            <person name="Divon H."/>
            <person name="Uhlig S."/>
            <person name="Proctor R.H."/>
        </authorList>
    </citation>
    <scope>NUCLEOTIDE SEQUENCE [LARGE SCALE GENOMIC DNA]</scope>
    <source>
        <strain evidence="5 6">NRRL 20459</strain>
    </source>
</reference>
<evidence type="ECO:0000256" key="1">
    <source>
        <dbReference type="ARBA" id="ARBA00005988"/>
    </source>
</evidence>
<evidence type="ECO:0000313" key="6">
    <source>
        <dbReference type="Proteomes" id="UP000554235"/>
    </source>
</evidence>
<dbReference type="Pfam" id="PF00246">
    <property type="entry name" value="Peptidase_M14"/>
    <property type="match status" value="1"/>
</dbReference>
<dbReference type="AlphaFoldDB" id="A0A8H4L446"/>
<keyword evidence="5" id="KW-0378">Hydrolase</keyword>
<feature type="signal peptide" evidence="3">
    <location>
        <begin position="1"/>
        <end position="18"/>
    </location>
</feature>
<dbReference type="GO" id="GO:0004181">
    <property type="term" value="F:metallocarboxypeptidase activity"/>
    <property type="evidence" value="ECO:0007669"/>
    <property type="project" value="InterPro"/>
</dbReference>
<dbReference type="GO" id="GO:0006508">
    <property type="term" value="P:proteolysis"/>
    <property type="evidence" value="ECO:0007669"/>
    <property type="project" value="InterPro"/>
</dbReference>
<evidence type="ECO:0000256" key="2">
    <source>
        <dbReference type="PROSITE-ProRule" id="PRU01379"/>
    </source>
</evidence>
<organism evidence="5 6">
    <name type="scientific">Fusarium albosuccineum</name>
    <dbReference type="NCBI Taxonomy" id="1237068"/>
    <lineage>
        <taxon>Eukaryota</taxon>
        <taxon>Fungi</taxon>
        <taxon>Dikarya</taxon>
        <taxon>Ascomycota</taxon>
        <taxon>Pezizomycotina</taxon>
        <taxon>Sordariomycetes</taxon>
        <taxon>Hypocreomycetidae</taxon>
        <taxon>Hypocreales</taxon>
        <taxon>Nectriaceae</taxon>
        <taxon>Fusarium</taxon>
        <taxon>Fusarium decemcellulare species complex</taxon>
    </lineage>
</organism>
<dbReference type="GO" id="GO:0008270">
    <property type="term" value="F:zinc ion binding"/>
    <property type="evidence" value="ECO:0007669"/>
    <property type="project" value="InterPro"/>
</dbReference>
<dbReference type="Gene3D" id="3.40.630.10">
    <property type="entry name" value="Zn peptidases"/>
    <property type="match status" value="1"/>
</dbReference>
<accession>A0A8H4L446</accession>
<sequence>MKLKIIAAGLLYAGLAKSQLAYADNQAPLEKDDEEIAALFPDLDDIKLYSPAFADPDSVPDGFANGTSGPTDIDTLDDFLRGIASRHSWATYHGRPLQSEEGRIIPYVYLSTSGRTKDTNEKLRIWLQGGVHGNEPAGDQALLALLARFDRNSTWAKSVLNKADIIVLPRYNPDGQTRDIKTVLSRFDPHVFLDAHEHTASQKLGLDGHLRKAQDEQVSHVKNLNIHEDIRALGEGLFKDSIVAALEKHDLRWSAYFTAPSGRDLVLTEPSSVSRPSHNNAGLLQAVAFLSETRGIRLGNQHFQRRVATGSLVAETLIQTAVDNAKQVYKTIEKARKEFVDGDDDIVITDSARRVDTTWDFVDARNASIITLPVQFNNNTPPEVNLTRTRPEAYVFSRAWKEVAERLRISGVEVETLKRDFEGEVEVLRVTSAIVATEKYEGVAETTVETESIRKHVRIPVGGFRVSTRQKNAAFAFITLEPENGSSYATYNVVPLDVGDEYPIFRVLKAS</sequence>
<dbReference type="EMBL" id="JAADYS010001627">
    <property type="protein sequence ID" value="KAF4461931.1"/>
    <property type="molecule type" value="Genomic_DNA"/>
</dbReference>
<protein>
    <submittedName>
        <fullName evidence="5">Carboxypeptidase 2</fullName>
    </submittedName>
</protein>
<gene>
    <name evidence="5" type="ORF">FALBO_11267</name>
</gene>
<dbReference type="InterPro" id="IPR000834">
    <property type="entry name" value="Peptidase_M14"/>
</dbReference>
<comment type="similarity">
    <text evidence="1 2">Belongs to the peptidase M14 family.</text>
</comment>
<dbReference type="PROSITE" id="PS52035">
    <property type="entry name" value="PEPTIDASE_M14"/>
    <property type="match status" value="1"/>
</dbReference>